<dbReference type="Gene3D" id="3.20.190.10">
    <property type="entry name" value="MutM-like, N-terminal"/>
    <property type="match status" value="1"/>
</dbReference>
<dbReference type="GO" id="GO:0006284">
    <property type="term" value="P:base-excision repair"/>
    <property type="evidence" value="ECO:0007669"/>
    <property type="project" value="InterPro"/>
</dbReference>
<dbReference type="Pfam" id="PF06827">
    <property type="entry name" value="zf-FPG_IleRS"/>
    <property type="match status" value="1"/>
</dbReference>
<feature type="active site" description="Proton donor; for beta-elimination activity" evidence="15">
    <location>
        <position position="59"/>
    </location>
</feature>
<dbReference type="RefSeq" id="WP_016185511.1">
    <property type="nucleotide sequence ID" value="NZ_ASWO01000005.1"/>
</dbReference>
<dbReference type="PROSITE" id="PS01242">
    <property type="entry name" value="ZF_FPG_1"/>
    <property type="match status" value="1"/>
</dbReference>
<keyword evidence="10 15" id="KW-0234">DNA repair</keyword>
<keyword evidence="4 15" id="KW-0479">Metal-binding</keyword>
<feature type="active site" description="Proton donor" evidence="15">
    <location>
        <position position="3"/>
    </location>
</feature>
<dbReference type="HAMAP" id="MF_00103">
    <property type="entry name" value="Fapy_DNA_glycosyl"/>
    <property type="match status" value="1"/>
</dbReference>
<evidence type="ECO:0000256" key="11">
    <source>
        <dbReference type="ARBA" id="ARBA00023239"/>
    </source>
</evidence>
<dbReference type="InterPro" id="IPR000214">
    <property type="entry name" value="Znf_DNA_glyclase/AP_lyase"/>
</dbReference>
<dbReference type="SMART" id="SM01232">
    <property type="entry name" value="H2TH"/>
    <property type="match status" value="1"/>
</dbReference>
<dbReference type="FunFam" id="1.10.8.50:FF:000003">
    <property type="entry name" value="Formamidopyrimidine-DNA glycosylase"/>
    <property type="match status" value="1"/>
</dbReference>
<dbReference type="GO" id="GO:0008270">
    <property type="term" value="F:zinc ion binding"/>
    <property type="evidence" value="ECO:0007669"/>
    <property type="project" value="UniProtKB-UniRule"/>
</dbReference>
<keyword evidence="8 15" id="KW-0862">Zinc</keyword>
<comment type="caution">
    <text evidence="15">Lacks conserved residue(s) required for the propagation of feature annotation.</text>
</comment>
<dbReference type="CDD" id="cd08966">
    <property type="entry name" value="EcFpg-like_N"/>
    <property type="match status" value="1"/>
</dbReference>
<dbReference type="InterPro" id="IPR015886">
    <property type="entry name" value="H2TH_FPG"/>
</dbReference>
<dbReference type="InterPro" id="IPR010979">
    <property type="entry name" value="Ribosomal_uS13-like_H2TH"/>
</dbReference>
<dbReference type="Pfam" id="PF01149">
    <property type="entry name" value="Fapy_DNA_glyco"/>
    <property type="match status" value="1"/>
</dbReference>
<dbReference type="EC" id="3.2.2.23" evidence="15"/>
<feature type="active site" description="Proton donor; for delta-elimination activity" evidence="15">
    <location>
        <position position="263"/>
    </location>
</feature>
<dbReference type="SUPFAM" id="SSF57716">
    <property type="entry name" value="Glucocorticoid receptor-like (DNA-binding domain)"/>
    <property type="match status" value="1"/>
</dbReference>
<evidence type="ECO:0000256" key="6">
    <source>
        <dbReference type="ARBA" id="ARBA00022771"/>
    </source>
</evidence>
<protein>
    <recommendedName>
        <fullName evidence="15">Formamidopyrimidine-DNA glycosylase</fullName>
        <shortName evidence="15">Fapy-DNA glycosylase</shortName>
        <ecNumber evidence="15">3.2.2.23</ecNumber>
    </recommendedName>
    <alternativeName>
        <fullName evidence="15">DNA-(apurinic or apyrimidinic site) lyase MutM</fullName>
        <shortName evidence="15">AP lyase MutM</shortName>
        <ecNumber evidence="15">4.2.99.18</ecNumber>
    </alternativeName>
</protein>
<dbReference type="Pfam" id="PF06831">
    <property type="entry name" value="H2TH"/>
    <property type="match status" value="1"/>
</dbReference>
<dbReference type="NCBIfam" id="NF002211">
    <property type="entry name" value="PRK01103.1"/>
    <property type="match status" value="1"/>
</dbReference>
<dbReference type="InterPro" id="IPR012319">
    <property type="entry name" value="FPG_cat"/>
</dbReference>
<evidence type="ECO:0000256" key="4">
    <source>
        <dbReference type="ARBA" id="ARBA00022723"/>
    </source>
</evidence>
<evidence type="ECO:0000259" key="17">
    <source>
        <dbReference type="PROSITE" id="PS51068"/>
    </source>
</evidence>
<evidence type="ECO:0000256" key="9">
    <source>
        <dbReference type="ARBA" id="ARBA00023125"/>
    </source>
</evidence>
<dbReference type="SUPFAM" id="SSF46946">
    <property type="entry name" value="S13-like H2TH domain"/>
    <property type="match status" value="1"/>
</dbReference>
<gene>
    <name evidence="15" type="primary">mutM</name>
    <name evidence="15" type="synonym">fpg</name>
    <name evidence="18" type="ORF">I573_01619</name>
</gene>
<accession>S0L2X2</accession>
<evidence type="ECO:0000259" key="16">
    <source>
        <dbReference type="PROSITE" id="PS51066"/>
    </source>
</evidence>
<proteinExistence type="inferred from homology"/>
<evidence type="ECO:0000313" key="18">
    <source>
        <dbReference type="EMBL" id="EOT83894.1"/>
    </source>
</evidence>
<keyword evidence="19" id="KW-1185">Reference proteome</keyword>
<dbReference type="GO" id="GO:0140078">
    <property type="term" value="F:class I DNA-(apurinic or apyrimidinic site) endonuclease activity"/>
    <property type="evidence" value="ECO:0007669"/>
    <property type="project" value="UniProtKB-EC"/>
</dbReference>
<comment type="subunit">
    <text evidence="3 15">Monomer.</text>
</comment>
<dbReference type="PROSITE" id="PS51068">
    <property type="entry name" value="FPG_CAT"/>
    <property type="match status" value="1"/>
</dbReference>
<dbReference type="InterPro" id="IPR020629">
    <property type="entry name" value="FPG_Glyclase"/>
</dbReference>
<feature type="active site" description="Schiff-base intermediate with DNA" evidence="15">
    <location>
        <position position="2"/>
    </location>
</feature>
<feature type="domain" description="Formamidopyrimidine-DNA glycosylase catalytic" evidence="17">
    <location>
        <begin position="2"/>
        <end position="114"/>
    </location>
</feature>
<dbReference type="eggNOG" id="COG0266">
    <property type="taxonomic scope" value="Bacteria"/>
</dbReference>
<dbReference type="InterPro" id="IPR015887">
    <property type="entry name" value="DNA_glyclase_Znf_dom_DNA_BS"/>
</dbReference>
<sequence>MPELPEVETVRRGLIQLVKQKTIEHVDVYWPKIIERPDIPEFKADLIGETILDVHRRGKYLVFIFDSFEMVSHLRMEGKYDYFSEMTAPNKHTHVVFTFNDHSQLHYQDVRKFGRMALLPKGEAKWYKGIQKLGPEPVLPDFSLTAFATRLKKVNKAIKPALLDQTIVTGLGNIYVDEALWRAKIHPETSGATLTPEEVSTLHEAIIHVLSAAVEAGGTTIRTYQNALGEAGTFQTSLYVYGQQGKPCVRCGTTIIKCKVAQRGTHLCPQCQVKKEGI</sequence>
<keyword evidence="9 15" id="KW-0238">DNA-binding</keyword>
<dbReference type="GO" id="GO:0003690">
    <property type="term" value="F:double-stranded DNA binding"/>
    <property type="evidence" value="ECO:0007669"/>
    <property type="project" value="UniProtKB-ARBA"/>
</dbReference>
<evidence type="ECO:0000256" key="8">
    <source>
        <dbReference type="ARBA" id="ARBA00022833"/>
    </source>
</evidence>
<dbReference type="STRING" id="1140003.OMY_01059"/>
<evidence type="ECO:0000256" key="15">
    <source>
        <dbReference type="HAMAP-Rule" id="MF_00103"/>
    </source>
</evidence>
<keyword evidence="13 15" id="KW-0326">Glycosidase</keyword>
<dbReference type="GO" id="GO:0034039">
    <property type="term" value="F:8-oxo-7,8-dihydroguanine DNA N-glycosylase activity"/>
    <property type="evidence" value="ECO:0007669"/>
    <property type="project" value="TreeGrafter"/>
</dbReference>
<dbReference type="Proteomes" id="UP000015961">
    <property type="component" value="Unassembled WGS sequence"/>
</dbReference>
<feature type="domain" description="FPG-type" evidence="16">
    <location>
        <begin position="239"/>
        <end position="273"/>
    </location>
</feature>
<organism evidence="18 19">
    <name type="scientific">Enterococcus sulfureus ATCC 49903</name>
    <dbReference type="NCBI Taxonomy" id="1140003"/>
    <lineage>
        <taxon>Bacteria</taxon>
        <taxon>Bacillati</taxon>
        <taxon>Bacillota</taxon>
        <taxon>Bacilli</taxon>
        <taxon>Lactobacillales</taxon>
        <taxon>Enterococcaceae</taxon>
        <taxon>Enterococcus</taxon>
    </lineage>
</organism>
<dbReference type="NCBIfam" id="TIGR00577">
    <property type="entry name" value="fpg"/>
    <property type="match status" value="1"/>
</dbReference>
<comment type="function">
    <text evidence="15">Involved in base excision repair of DNA damaged by oxidation or by mutagenic agents. Acts as DNA glycosylase that recognizes and removes damaged bases. Has a preference for oxidized purines, such as 7,8-dihydro-8-oxoguanine (8-oxoG). Has AP (apurinic/apyrimidinic) lyase activity and introduces nicks in the DNA strand. Cleaves the DNA backbone by beta-delta elimination to generate a single-strand break at the site of the removed base with both 3'- and 5'-phosphates.</text>
</comment>
<dbReference type="EC" id="4.2.99.18" evidence="15"/>
<dbReference type="PANTHER" id="PTHR22993">
    <property type="entry name" value="FORMAMIDOPYRIMIDINE-DNA GLYCOSYLASE"/>
    <property type="match status" value="1"/>
</dbReference>
<dbReference type="InterPro" id="IPR035937">
    <property type="entry name" value="FPG_N"/>
</dbReference>
<feature type="binding site" evidence="15">
    <location>
        <position position="111"/>
    </location>
    <ligand>
        <name>DNA</name>
        <dbReference type="ChEBI" id="CHEBI:16991"/>
    </ligand>
</feature>
<feature type="binding site" evidence="15">
    <location>
        <position position="92"/>
    </location>
    <ligand>
        <name>DNA</name>
        <dbReference type="ChEBI" id="CHEBI:16991"/>
    </ligand>
</feature>
<keyword evidence="12 15" id="KW-0511">Multifunctional enzyme</keyword>
<evidence type="ECO:0000256" key="13">
    <source>
        <dbReference type="ARBA" id="ARBA00023295"/>
    </source>
</evidence>
<comment type="similarity">
    <text evidence="2 15">Belongs to the FPG family.</text>
</comment>
<evidence type="ECO:0000256" key="2">
    <source>
        <dbReference type="ARBA" id="ARBA00009409"/>
    </source>
</evidence>
<keyword evidence="11 15" id="KW-0456">Lyase</keyword>
<evidence type="ECO:0000256" key="3">
    <source>
        <dbReference type="ARBA" id="ARBA00011245"/>
    </source>
</evidence>
<evidence type="ECO:0000256" key="10">
    <source>
        <dbReference type="ARBA" id="ARBA00023204"/>
    </source>
</evidence>
<dbReference type="EMBL" id="ASWO01000005">
    <property type="protein sequence ID" value="EOT83894.1"/>
    <property type="molecule type" value="Genomic_DNA"/>
</dbReference>
<dbReference type="PATRIC" id="fig|1140003.3.peg.1017"/>
<comment type="catalytic activity">
    <reaction evidence="1 15">
        <text>Hydrolysis of DNA containing ring-opened 7-methylguanine residues, releasing 2,6-diamino-4-hydroxy-5-(N-methyl)formamidopyrimidine.</text>
        <dbReference type="EC" id="3.2.2.23"/>
    </reaction>
</comment>
<comment type="catalytic activity">
    <reaction evidence="14 15">
        <text>2'-deoxyribonucleotide-(2'-deoxyribose 5'-phosphate)-2'-deoxyribonucleotide-DNA = a 3'-end 2'-deoxyribonucleotide-(2,3-dehydro-2,3-deoxyribose 5'-phosphate)-DNA + a 5'-end 5'-phospho-2'-deoxyribonucleoside-DNA + H(+)</text>
        <dbReference type="Rhea" id="RHEA:66592"/>
        <dbReference type="Rhea" id="RHEA-COMP:13180"/>
        <dbReference type="Rhea" id="RHEA-COMP:16897"/>
        <dbReference type="Rhea" id="RHEA-COMP:17067"/>
        <dbReference type="ChEBI" id="CHEBI:15378"/>
        <dbReference type="ChEBI" id="CHEBI:136412"/>
        <dbReference type="ChEBI" id="CHEBI:157695"/>
        <dbReference type="ChEBI" id="CHEBI:167181"/>
        <dbReference type="EC" id="4.2.99.18"/>
    </reaction>
</comment>
<keyword evidence="5 15" id="KW-0227">DNA damage</keyword>
<evidence type="ECO:0000256" key="1">
    <source>
        <dbReference type="ARBA" id="ARBA00001668"/>
    </source>
</evidence>
<evidence type="ECO:0000256" key="12">
    <source>
        <dbReference type="ARBA" id="ARBA00023268"/>
    </source>
</evidence>
<dbReference type="Gene3D" id="1.10.8.50">
    <property type="match status" value="1"/>
</dbReference>
<evidence type="ECO:0000256" key="7">
    <source>
        <dbReference type="ARBA" id="ARBA00022801"/>
    </source>
</evidence>
<evidence type="ECO:0000256" key="14">
    <source>
        <dbReference type="ARBA" id="ARBA00044632"/>
    </source>
</evidence>
<evidence type="ECO:0000313" key="19">
    <source>
        <dbReference type="Proteomes" id="UP000015961"/>
    </source>
</evidence>
<dbReference type="PROSITE" id="PS51066">
    <property type="entry name" value="ZF_FPG_2"/>
    <property type="match status" value="1"/>
</dbReference>
<dbReference type="SUPFAM" id="SSF81624">
    <property type="entry name" value="N-terminal domain of MutM-like DNA repair proteins"/>
    <property type="match status" value="1"/>
</dbReference>
<name>S0L2X2_9ENTE</name>
<dbReference type="AlphaFoldDB" id="S0L2X2"/>
<dbReference type="OrthoDB" id="9800855at2"/>
<keyword evidence="6 15" id="KW-0863">Zinc-finger</keyword>
<dbReference type="PANTHER" id="PTHR22993:SF9">
    <property type="entry name" value="FORMAMIDOPYRIMIDINE-DNA GLYCOSYLASE"/>
    <property type="match status" value="1"/>
</dbReference>
<dbReference type="GO" id="GO:0003684">
    <property type="term" value="F:damaged DNA binding"/>
    <property type="evidence" value="ECO:0007669"/>
    <property type="project" value="InterPro"/>
</dbReference>
<keyword evidence="7 15" id="KW-0378">Hydrolase</keyword>
<comment type="caution">
    <text evidence="18">The sequence shown here is derived from an EMBL/GenBank/DDBJ whole genome shotgun (WGS) entry which is preliminary data.</text>
</comment>
<comment type="cofactor">
    <cofactor evidence="15">
        <name>Zn(2+)</name>
        <dbReference type="ChEBI" id="CHEBI:29105"/>
    </cofactor>
    <text evidence="15">Binds 1 zinc ion per subunit.</text>
</comment>
<dbReference type="InterPro" id="IPR010663">
    <property type="entry name" value="Znf_FPG/IleRS"/>
</dbReference>
<dbReference type="SMART" id="SM00898">
    <property type="entry name" value="Fapy_DNA_glyco"/>
    <property type="match status" value="1"/>
</dbReference>
<reference evidence="18 19" key="1">
    <citation type="submission" date="2013-03" db="EMBL/GenBank/DDBJ databases">
        <title>The Genome Sequence of Enterococcus sulfureus ATCC_49903 (PacBio/Illumina hybrid assembly).</title>
        <authorList>
            <consortium name="The Broad Institute Genomics Platform"/>
            <consortium name="The Broad Institute Genome Sequencing Center for Infectious Disease"/>
            <person name="Earl A."/>
            <person name="Russ C."/>
            <person name="Gilmore M."/>
            <person name="Surin D."/>
            <person name="Walker B."/>
            <person name="Young S."/>
            <person name="Zeng Q."/>
            <person name="Gargeya S."/>
            <person name="Fitzgerald M."/>
            <person name="Haas B."/>
            <person name="Abouelleil A."/>
            <person name="Allen A.W."/>
            <person name="Alvarado L."/>
            <person name="Arachchi H.M."/>
            <person name="Berlin A.M."/>
            <person name="Chapman S.B."/>
            <person name="Gainer-Dewar J."/>
            <person name="Goldberg J."/>
            <person name="Griggs A."/>
            <person name="Gujja S."/>
            <person name="Hansen M."/>
            <person name="Howarth C."/>
            <person name="Imamovic A."/>
            <person name="Ireland A."/>
            <person name="Larimer J."/>
            <person name="McCowan C."/>
            <person name="Murphy C."/>
            <person name="Pearson M."/>
            <person name="Poon T.W."/>
            <person name="Priest M."/>
            <person name="Roberts A."/>
            <person name="Saif S."/>
            <person name="Shea T."/>
            <person name="Sisk P."/>
            <person name="Sykes S."/>
            <person name="Wortman J."/>
            <person name="Nusbaum C."/>
            <person name="Birren B."/>
        </authorList>
    </citation>
    <scope>NUCLEOTIDE SEQUENCE [LARGE SCALE GENOMIC DNA]</scope>
    <source>
        <strain evidence="18 19">ATCC 49903</strain>
    </source>
</reference>
<evidence type="ECO:0000256" key="5">
    <source>
        <dbReference type="ARBA" id="ARBA00022763"/>
    </source>
</evidence>